<proteinExistence type="predicted"/>
<dbReference type="SUPFAM" id="SSF48452">
    <property type="entry name" value="TPR-like"/>
    <property type="match status" value="1"/>
</dbReference>
<dbReference type="Proteomes" id="UP000283482">
    <property type="component" value="Unassembled WGS sequence"/>
</dbReference>
<comment type="caution">
    <text evidence="3">The sequence shown here is derived from an EMBL/GenBank/DDBJ whole genome shotgun (WGS) entry which is preliminary data.</text>
</comment>
<feature type="coiled-coil region" evidence="1">
    <location>
        <begin position="552"/>
        <end position="593"/>
    </location>
</feature>
<reference evidence="3 4" key="1">
    <citation type="submission" date="2018-08" db="EMBL/GenBank/DDBJ databases">
        <title>A genome reference for cultivated species of the human gut microbiota.</title>
        <authorList>
            <person name="Zou Y."/>
            <person name="Xue W."/>
            <person name="Luo G."/>
        </authorList>
    </citation>
    <scope>NUCLEOTIDE SEQUENCE [LARGE SCALE GENOMIC DNA]</scope>
    <source>
        <strain evidence="3 4">AM40-34</strain>
    </source>
</reference>
<organism evidence="3 4">
    <name type="scientific">Bacteroides stercoris</name>
    <dbReference type="NCBI Taxonomy" id="46506"/>
    <lineage>
        <taxon>Bacteria</taxon>
        <taxon>Pseudomonadati</taxon>
        <taxon>Bacteroidota</taxon>
        <taxon>Bacteroidia</taxon>
        <taxon>Bacteroidales</taxon>
        <taxon>Bacteroidaceae</taxon>
        <taxon>Bacteroides</taxon>
    </lineage>
</organism>
<feature type="region of interest" description="Disordered" evidence="2">
    <location>
        <begin position="748"/>
        <end position="882"/>
    </location>
</feature>
<evidence type="ECO:0000256" key="1">
    <source>
        <dbReference type="SAM" id="Coils"/>
    </source>
</evidence>
<feature type="coiled-coil region" evidence="1">
    <location>
        <begin position="456"/>
        <end position="483"/>
    </location>
</feature>
<keyword evidence="1" id="KW-0175">Coiled coil</keyword>
<feature type="coiled-coil region" evidence="1">
    <location>
        <begin position="382"/>
        <end position="415"/>
    </location>
</feature>
<evidence type="ECO:0008006" key="5">
    <source>
        <dbReference type="Google" id="ProtNLM"/>
    </source>
</evidence>
<gene>
    <name evidence="3" type="ORF">DW889_11720</name>
</gene>
<dbReference type="RefSeq" id="WP_117907321.1">
    <property type="nucleotide sequence ID" value="NZ_QSGN01000030.1"/>
</dbReference>
<feature type="compositionally biased region" description="Basic and acidic residues" evidence="2">
    <location>
        <begin position="798"/>
        <end position="815"/>
    </location>
</feature>
<feature type="compositionally biased region" description="Basic and acidic residues" evidence="2">
    <location>
        <begin position="764"/>
        <end position="780"/>
    </location>
</feature>
<accession>A0A413V187</accession>
<sequence length="882" mass="102874">MKTLSLYIDRWYIAAAVCYDNIPRRIDLPNREDRIWLYFYEDINNDRVIYGKSYQKHYLDKELHYYGDIFSKVVKEDETFKRFGKDVSLKEIFKASDILEHLTRDFNENEKIDTYISFSVDVSYAAQKVFLDILEENNFVIKESVARISHLAVELSNKKGLLNNSNCILVITACNENLRYVVYKQSNNVFVRQGNEGLLRGYGTDLRGRALLEQIVWQINNSTKFLRKEEEEEEINRLSQNLERWLLQLDNTKFGRPVIYNDITFSRAPHNKQNATILKNVIEERTKTIVNDVVDNIVQYVKELDIVFSDISHIIFIGDSFKNSMFKEELLQRYPVTPNNIVAFGNKDIPEIVGIYSQMDLSQFDSLRKNIENLSYEQLEQIKIAEEDRKAREAALKKQEEIDLANAAMREDERKFNAAIVDAESYEKKGDYSSMIDLLNIALTLKPDDKEVKKMLDEANRKLSEIKVKNEQYNKTIRMAQDALNSQRWQDAYSKSEAALELRPDSSEAKRILTESQRKIKLTESLKEFLLRADTFIGQKLYKEALEELNKAKHADSNNKEIEERISKIQNIQKKHKEELGLLEQELNKAEKEDNFDIAIEICNKLIDKDIQNPRKWNEHIVYLKERRNKYLKDIELFESLKIKINEASFNEHWEELIELCNKALSIKSDDSIKRYLEKAQDKFKLIQDQKNFESLVSNVKTFIADRQWPEAKEIIKVLQEKYPDRSDIIRNLRKQIFDAEEAWEDKLSGKKHISSPMPNNTEEYGKPPVKIDRPSKDSSFDDFFGTDNPKGNNLDQNKGKETPSKTSRQKKESSGDDFFGSDSPKGNSFGQNKGKSVPSNTNSQKKESSGDSFFDSDSSKLERSKQKQHTKPSAKDDFFNS</sequence>
<dbReference type="InterPro" id="IPR011990">
    <property type="entry name" value="TPR-like_helical_dom_sf"/>
</dbReference>
<protein>
    <recommendedName>
        <fullName evidence="5">Tetratricopeptide repeat protein</fullName>
    </recommendedName>
</protein>
<evidence type="ECO:0000313" key="3">
    <source>
        <dbReference type="EMBL" id="RHB27415.1"/>
    </source>
</evidence>
<feature type="compositionally biased region" description="Polar residues" evidence="2">
    <location>
        <begin position="825"/>
        <end position="844"/>
    </location>
</feature>
<dbReference type="Gene3D" id="3.30.420.40">
    <property type="match status" value="2"/>
</dbReference>
<dbReference type="Gene3D" id="1.25.40.10">
    <property type="entry name" value="Tetratricopeptide repeat domain"/>
    <property type="match status" value="1"/>
</dbReference>
<evidence type="ECO:0000256" key="2">
    <source>
        <dbReference type="SAM" id="MobiDB-lite"/>
    </source>
</evidence>
<evidence type="ECO:0000313" key="4">
    <source>
        <dbReference type="Proteomes" id="UP000283482"/>
    </source>
</evidence>
<dbReference type="EMBL" id="QSGN01000030">
    <property type="protein sequence ID" value="RHB27415.1"/>
    <property type="molecule type" value="Genomic_DNA"/>
</dbReference>
<dbReference type="Gene3D" id="3.90.640.10">
    <property type="entry name" value="Actin, Chain A, domain 4"/>
    <property type="match status" value="1"/>
</dbReference>
<name>A0A413V187_BACSE</name>
<dbReference type="AlphaFoldDB" id="A0A413V187"/>